<proteinExistence type="inferred from homology"/>
<keyword evidence="15" id="KW-1185">Reference proteome</keyword>
<dbReference type="AlphaFoldDB" id="A0A4Y2EJA0"/>
<keyword evidence="7" id="KW-0067">ATP-binding</keyword>
<dbReference type="PANTHER" id="PTHR18937:SF172">
    <property type="entry name" value="STRUCTURAL MAINTENANCE OF CHROMOSOMES PROTEIN"/>
    <property type="match status" value="1"/>
</dbReference>
<comment type="similarity">
    <text evidence="2">Belongs to the SMC family. SMC4 subfamily.</text>
</comment>
<keyword evidence="10" id="KW-0539">Nucleus</keyword>
<evidence type="ECO:0000256" key="3">
    <source>
        <dbReference type="ARBA" id="ARBA00018693"/>
    </source>
</evidence>
<evidence type="ECO:0000256" key="9">
    <source>
        <dbReference type="ARBA" id="ARBA00023067"/>
    </source>
</evidence>
<accession>A0A4Y2EJA0</accession>
<evidence type="ECO:0000256" key="11">
    <source>
        <dbReference type="ARBA" id="ARBA00023306"/>
    </source>
</evidence>
<dbReference type="SUPFAM" id="SSF52540">
    <property type="entry name" value="P-loop containing nucleoside triphosphate hydrolases"/>
    <property type="match status" value="1"/>
</dbReference>
<dbReference type="GO" id="GO:0005634">
    <property type="term" value="C:nucleus"/>
    <property type="evidence" value="ECO:0007669"/>
    <property type="project" value="UniProtKB-SubCell"/>
</dbReference>
<feature type="coiled-coil region" evidence="12">
    <location>
        <begin position="48"/>
        <end position="78"/>
    </location>
</feature>
<sequence length="242" mass="27820">MALDILGPFPVTTKGNRYVLVLMDYFTKWPEAIPIPDQEASTVAEEHMKSYEEKMSDVQAVKQQIRLQSQRFDELRRKRLEEFMKGFIVIAKKLKEIYQMLTLGGDAEVELVDQSDPFEGGIELSVRPPRKSWKLMRNLSGGEKTLSSLALVFALHYYRPTPFYVMDEIDAALDVINVSIVGYFLKETTKNAQFIIVSLRNVMNELSDNLLGIYKINNCTKNISLSNVAKWSKERERPEKDS</sequence>
<keyword evidence="6" id="KW-0498">Mitosis</keyword>
<keyword evidence="8 12" id="KW-0175">Coiled coil</keyword>
<feature type="domain" description="RecF/RecN/SMC N-terminal" evidence="13">
    <location>
        <begin position="75"/>
        <end position="220"/>
    </location>
</feature>
<evidence type="ECO:0000256" key="7">
    <source>
        <dbReference type="ARBA" id="ARBA00022840"/>
    </source>
</evidence>
<dbReference type="FunFam" id="3.40.50.300:FF:000481">
    <property type="entry name" value="Structural maintenance of chromosomes 4"/>
    <property type="match status" value="1"/>
</dbReference>
<dbReference type="Proteomes" id="UP000499080">
    <property type="component" value="Unassembled WGS sequence"/>
</dbReference>
<evidence type="ECO:0000256" key="6">
    <source>
        <dbReference type="ARBA" id="ARBA00022776"/>
    </source>
</evidence>
<dbReference type="EMBL" id="BGPR01000604">
    <property type="protein sequence ID" value="GBM28168.1"/>
    <property type="molecule type" value="Genomic_DNA"/>
</dbReference>
<evidence type="ECO:0000256" key="8">
    <source>
        <dbReference type="ARBA" id="ARBA00023054"/>
    </source>
</evidence>
<comment type="caution">
    <text evidence="14">The sequence shown here is derived from an EMBL/GenBank/DDBJ whole genome shotgun (WGS) entry which is preliminary data.</text>
</comment>
<dbReference type="GO" id="GO:0000796">
    <property type="term" value="C:condensin complex"/>
    <property type="evidence" value="ECO:0007669"/>
    <property type="project" value="TreeGrafter"/>
</dbReference>
<name>A0A4Y2EJA0_ARAVE</name>
<keyword evidence="5" id="KW-0547">Nucleotide-binding</keyword>
<dbReference type="InterPro" id="IPR003395">
    <property type="entry name" value="RecF/RecN/SMC_N"/>
</dbReference>
<dbReference type="InterPro" id="IPR012337">
    <property type="entry name" value="RNaseH-like_sf"/>
</dbReference>
<evidence type="ECO:0000259" key="13">
    <source>
        <dbReference type="Pfam" id="PF02463"/>
    </source>
</evidence>
<dbReference type="InterPro" id="IPR027417">
    <property type="entry name" value="P-loop_NTPase"/>
</dbReference>
<evidence type="ECO:0000256" key="10">
    <source>
        <dbReference type="ARBA" id="ARBA00023242"/>
    </source>
</evidence>
<dbReference type="GO" id="GO:0007076">
    <property type="term" value="P:mitotic chromosome condensation"/>
    <property type="evidence" value="ECO:0007669"/>
    <property type="project" value="TreeGrafter"/>
</dbReference>
<evidence type="ECO:0000256" key="1">
    <source>
        <dbReference type="ARBA" id="ARBA00004123"/>
    </source>
</evidence>
<keyword evidence="11" id="KW-0131">Cell cycle</keyword>
<evidence type="ECO:0000256" key="4">
    <source>
        <dbReference type="ARBA" id="ARBA00022618"/>
    </source>
</evidence>
<evidence type="ECO:0000313" key="14">
    <source>
        <dbReference type="EMBL" id="GBM28168.1"/>
    </source>
</evidence>
<dbReference type="GO" id="GO:0005524">
    <property type="term" value="F:ATP binding"/>
    <property type="evidence" value="ECO:0007669"/>
    <property type="project" value="UniProtKB-KW"/>
</dbReference>
<dbReference type="GO" id="GO:0051301">
    <property type="term" value="P:cell division"/>
    <property type="evidence" value="ECO:0007669"/>
    <property type="project" value="UniProtKB-KW"/>
</dbReference>
<keyword evidence="4" id="KW-0132">Cell division</keyword>
<gene>
    <name evidence="14" type="primary">SMC4_1</name>
    <name evidence="14" type="ORF">AVEN_224216_2</name>
</gene>
<dbReference type="Gene3D" id="3.40.50.300">
    <property type="entry name" value="P-loop containing nucleotide triphosphate hydrolases"/>
    <property type="match status" value="1"/>
</dbReference>
<organism evidence="14 15">
    <name type="scientific">Araneus ventricosus</name>
    <name type="common">Orbweaver spider</name>
    <name type="synonym">Epeira ventricosa</name>
    <dbReference type="NCBI Taxonomy" id="182803"/>
    <lineage>
        <taxon>Eukaryota</taxon>
        <taxon>Metazoa</taxon>
        <taxon>Ecdysozoa</taxon>
        <taxon>Arthropoda</taxon>
        <taxon>Chelicerata</taxon>
        <taxon>Arachnida</taxon>
        <taxon>Araneae</taxon>
        <taxon>Araneomorphae</taxon>
        <taxon>Entelegynae</taxon>
        <taxon>Araneoidea</taxon>
        <taxon>Araneidae</taxon>
        <taxon>Araneus</taxon>
    </lineage>
</organism>
<keyword evidence="9" id="KW-0226">DNA condensation</keyword>
<dbReference type="Pfam" id="PF02463">
    <property type="entry name" value="SMC_N"/>
    <property type="match status" value="1"/>
</dbReference>
<dbReference type="PANTHER" id="PTHR18937">
    <property type="entry name" value="STRUCTURAL MAINTENANCE OF CHROMOSOMES SMC FAMILY MEMBER"/>
    <property type="match status" value="1"/>
</dbReference>
<evidence type="ECO:0000256" key="12">
    <source>
        <dbReference type="SAM" id="Coils"/>
    </source>
</evidence>
<dbReference type="SUPFAM" id="SSF53098">
    <property type="entry name" value="Ribonuclease H-like"/>
    <property type="match status" value="1"/>
</dbReference>
<protein>
    <recommendedName>
        <fullName evidence="3">Structural maintenance of chromosomes protein 4</fullName>
    </recommendedName>
</protein>
<comment type="subcellular location">
    <subcellularLocation>
        <location evidence="1">Nucleus</location>
    </subcellularLocation>
</comment>
<evidence type="ECO:0000256" key="2">
    <source>
        <dbReference type="ARBA" id="ARBA00006005"/>
    </source>
</evidence>
<evidence type="ECO:0000256" key="5">
    <source>
        <dbReference type="ARBA" id="ARBA00022741"/>
    </source>
</evidence>
<reference evidence="14 15" key="1">
    <citation type="journal article" date="2019" name="Sci. Rep.">
        <title>Orb-weaving spider Araneus ventricosus genome elucidates the spidroin gene catalogue.</title>
        <authorList>
            <person name="Kono N."/>
            <person name="Nakamura H."/>
            <person name="Ohtoshi R."/>
            <person name="Moran D.A.P."/>
            <person name="Shinohara A."/>
            <person name="Yoshida Y."/>
            <person name="Fujiwara M."/>
            <person name="Mori M."/>
            <person name="Tomita M."/>
            <person name="Arakawa K."/>
        </authorList>
    </citation>
    <scope>NUCLEOTIDE SEQUENCE [LARGE SCALE GENOMIC DNA]</scope>
</reference>
<evidence type="ECO:0000313" key="15">
    <source>
        <dbReference type="Proteomes" id="UP000499080"/>
    </source>
</evidence>